<reference evidence="1" key="2">
    <citation type="journal article" date="2015" name="Fish Shellfish Immunol.">
        <title>Early steps in the European eel (Anguilla anguilla)-Vibrio vulnificus interaction in the gills: Role of the RtxA13 toxin.</title>
        <authorList>
            <person name="Callol A."/>
            <person name="Pajuelo D."/>
            <person name="Ebbesson L."/>
            <person name="Teles M."/>
            <person name="MacKenzie S."/>
            <person name="Amaro C."/>
        </authorList>
    </citation>
    <scope>NUCLEOTIDE SEQUENCE</scope>
</reference>
<sequence>MLKCTKRKTLCWDSACSENSSVHSPDCTIAPVTSRPQSFRSLRQNSFLPFSSS</sequence>
<evidence type="ECO:0000313" key="1">
    <source>
        <dbReference type="EMBL" id="JAI04563.1"/>
    </source>
</evidence>
<proteinExistence type="predicted"/>
<name>A0A0E9XP90_ANGAN</name>
<dbReference type="EMBL" id="GBXM01004015">
    <property type="protein sequence ID" value="JAI04563.1"/>
    <property type="molecule type" value="Transcribed_RNA"/>
</dbReference>
<accession>A0A0E9XP90</accession>
<organism evidence="1">
    <name type="scientific">Anguilla anguilla</name>
    <name type="common">European freshwater eel</name>
    <name type="synonym">Muraena anguilla</name>
    <dbReference type="NCBI Taxonomy" id="7936"/>
    <lineage>
        <taxon>Eukaryota</taxon>
        <taxon>Metazoa</taxon>
        <taxon>Chordata</taxon>
        <taxon>Craniata</taxon>
        <taxon>Vertebrata</taxon>
        <taxon>Euteleostomi</taxon>
        <taxon>Actinopterygii</taxon>
        <taxon>Neopterygii</taxon>
        <taxon>Teleostei</taxon>
        <taxon>Anguilliformes</taxon>
        <taxon>Anguillidae</taxon>
        <taxon>Anguilla</taxon>
    </lineage>
</organism>
<reference evidence="1" key="1">
    <citation type="submission" date="2014-11" db="EMBL/GenBank/DDBJ databases">
        <authorList>
            <person name="Amaro Gonzalez C."/>
        </authorList>
    </citation>
    <scope>NUCLEOTIDE SEQUENCE</scope>
</reference>
<dbReference type="AlphaFoldDB" id="A0A0E9XP90"/>
<protein>
    <submittedName>
        <fullName evidence="1">Uncharacterized protein</fullName>
    </submittedName>
</protein>